<dbReference type="GO" id="GO:0016020">
    <property type="term" value="C:membrane"/>
    <property type="evidence" value="ECO:0007669"/>
    <property type="project" value="UniProtKB-SubCell"/>
</dbReference>
<evidence type="ECO:0000256" key="4">
    <source>
        <dbReference type="ARBA" id="ARBA00022968"/>
    </source>
</evidence>
<comment type="similarity">
    <text evidence="2">Belongs to the PC-esterase family. TBL subfamily.</text>
</comment>
<proteinExistence type="inferred from homology"/>
<feature type="domain" description="Trichome birefringence-like N-terminal" evidence="8">
    <location>
        <begin position="452"/>
        <end position="505"/>
    </location>
</feature>
<sequence length="715" mass="82307">MMFVGDSLNRGQYVSMVCLLHSLIPDNAKSMETFDSLTVFTAKDYNATIEFYWAPFLLESNSDDAIIHRVSDRLVRRGSINKHGKHWKGADIMVFNTYLWWMTGLKFKILQGSFDDEEKNIAEVSTEDAYRMGMKSMLRWAKRNMDPKKTRVFFTSMSPSHQKSADWGAEPNGNCYNQTDMIADPNYWGTDCRKSIMEVIGDVFNEFLACLLWVVKIKGRGGCNGVVGFAGECGEVWFTRMAGNGEGMNSGFKMVLQGKEFVSLANLIPEGVYSEKMAYSYAFVALRTQSWVLQDHILRDSGICAQQTLASALFSEMVYDMNLRFDMIVRQKAVFKCLHAPHAQDFLLVIPIDGLDQHMSLVAYHVILNYRLMILLFSVDAICSVCRKACFDLFGEHTLHCKELPDFKYRHNMLWTFFSTHQNLDINHNPLPSITKKEYKKLPFSISETKNDCDVFIGKWVWDESNRPLYQEPECPYIQPQLTCQEHGRPDRDYQFWRWQPNGCSLPREVQVISGLPAGWSMERLEILDDENHVMSFKVVGGEHRLSNYRHGSFDDEVKVIVEVSTEDAFRMAMKSMSGWVRKNMDPEKTRVFFAGPSPSHRQSVDWGGEPNGNCYNQTQPIEDPNYWGSDTNKGIMKVTGDVFKKQKFPITFINITQLSLYRKDAHTSIYKKQWNPLTAEQIANPSSYADCTHWCLPGLQDTWNELLFAKLFYP</sequence>
<evidence type="ECO:0000313" key="9">
    <source>
        <dbReference type="EMBL" id="GEU52425.1"/>
    </source>
</evidence>
<dbReference type="InterPro" id="IPR026057">
    <property type="entry name" value="TBL_C"/>
</dbReference>
<evidence type="ECO:0000259" key="8">
    <source>
        <dbReference type="Pfam" id="PF14416"/>
    </source>
</evidence>
<dbReference type="EMBL" id="BKCJ010003013">
    <property type="protein sequence ID" value="GEU52425.1"/>
    <property type="molecule type" value="Genomic_DNA"/>
</dbReference>
<evidence type="ECO:0000259" key="7">
    <source>
        <dbReference type="Pfam" id="PF13839"/>
    </source>
</evidence>
<feature type="domain" description="Trichome birefringence-like C-terminal" evidence="7">
    <location>
        <begin position="1"/>
        <end position="205"/>
    </location>
</feature>
<dbReference type="InterPro" id="IPR023393">
    <property type="entry name" value="START-like_dom_sf"/>
</dbReference>
<protein>
    <submittedName>
        <fullName evidence="9">Protein trichome birefringence-like 33</fullName>
    </submittedName>
</protein>
<dbReference type="InterPro" id="IPR025846">
    <property type="entry name" value="TBL_N"/>
</dbReference>
<feature type="domain" description="Trichome birefringence-like C-terminal" evidence="7">
    <location>
        <begin position="553"/>
        <end position="710"/>
    </location>
</feature>
<keyword evidence="6" id="KW-0472">Membrane</keyword>
<dbReference type="AlphaFoldDB" id="A0A6L2KWN8"/>
<dbReference type="Pfam" id="PF14416">
    <property type="entry name" value="PMR5N"/>
    <property type="match status" value="1"/>
</dbReference>
<reference evidence="9" key="1">
    <citation type="journal article" date="2019" name="Sci. Rep.">
        <title>Draft genome of Tanacetum cinerariifolium, the natural source of mosquito coil.</title>
        <authorList>
            <person name="Yamashiro T."/>
            <person name="Shiraishi A."/>
            <person name="Satake H."/>
            <person name="Nakayama K."/>
        </authorList>
    </citation>
    <scope>NUCLEOTIDE SEQUENCE</scope>
</reference>
<dbReference type="PANTHER" id="PTHR32285:SF360">
    <property type="entry name" value="PMR5 DOMAIN, PC-ESTERASE, PROTEIN TRICHOME BIREFRINGENCE-LIKE 32_46"/>
    <property type="match status" value="1"/>
</dbReference>
<comment type="subcellular location">
    <subcellularLocation>
        <location evidence="1">Membrane</location>
        <topology evidence="1">Single-pass membrane protein</topology>
    </subcellularLocation>
</comment>
<evidence type="ECO:0000256" key="1">
    <source>
        <dbReference type="ARBA" id="ARBA00004167"/>
    </source>
</evidence>
<gene>
    <name evidence="9" type="ORF">Tci_024403</name>
</gene>
<organism evidence="9">
    <name type="scientific">Tanacetum cinerariifolium</name>
    <name type="common">Dalmatian daisy</name>
    <name type="synonym">Chrysanthemum cinerariifolium</name>
    <dbReference type="NCBI Taxonomy" id="118510"/>
    <lineage>
        <taxon>Eukaryota</taxon>
        <taxon>Viridiplantae</taxon>
        <taxon>Streptophyta</taxon>
        <taxon>Embryophyta</taxon>
        <taxon>Tracheophyta</taxon>
        <taxon>Spermatophyta</taxon>
        <taxon>Magnoliopsida</taxon>
        <taxon>eudicotyledons</taxon>
        <taxon>Gunneridae</taxon>
        <taxon>Pentapetalae</taxon>
        <taxon>asterids</taxon>
        <taxon>campanulids</taxon>
        <taxon>Asterales</taxon>
        <taxon>Asteraceae</taxon>
        <taxon>Asteroideae</taxon>
        <taxon>Anthemideae</taxon>
        <taxon>Anthemidinae</taxon>
        <taxon>Tanacetum</taxon>
    </lineage>
</organism>
<comment type="caution">
    <text evidence="9">The sequence shown here is derived from an EMBL/GenBank/DDBJ whole genome shotgun (WGS) entry which is preliminary data.</text>
</comment>
<evidence type="ECO:0000256" key="5">
    <source>
        <dbReference type="ARBA" id="ARBA00022989"/>
    </source>
</evidence>
<keyword evidence="4" id="KW-0735">Signal-anchor</keyword>
<keyword evidence="3" id="KW-0812">Transmembrane</keyword>
<evidence type="ECO:0000256" key="3">
    <source>
        <dbReference type="ARBA" id="ARBA00022692"/>
    </source>
</evidence>
<dbReference type="GO" id="GO:0016413">
    <property type="term" value="F:O-acetyltransferase activity"/>
    <property type="evidence" value="ECO:0007669"/>
    <property type="project" value="InterPro"/>
</dbReference>
<dbReference type="Pfam" id="PF13839">
    <property type="entry name" value="PC-Esterase"/>
    <property type="match status" value="2"/>
</dbReference>
<dbReference type="GO" id="GO:0005794">
    <property type="term" value="C:Golgi apparatus"/>
    <property type="evidence" value="ECO:0007669"/>
    <property type="project" value="TreeGrafter"/>
</dbReference>
<evidence type="ECO:0000256" key="2">
    <source>
        <dbReference type="ARBA" id="ARBA00007727"/>
    </source>
</evidence>
<evidence type="ECO:0000256" key="6">
    <source>
        <dbReference type="ARBA" id="ARBA00023136"/>
    </source>
</evidence>
<dbReference type="InterPro" id="IPR029962">
    <property type="entry name" value="TBL"/>
</dbReference>
<name>A0A6L2KWN8_TANCI</name>
<dbReference type="PANTHER" id="PTHR32285">
    <property type="entry name" value="PROTEIN TRICHOME BIREFRINGENCE-LIKE 9-RELATED"/>
    <property type="match status" value="1"/>
</dbReference>
<dbReference type="SUPFAM" id="SSF55961">
    <property type="entry name" value="Bet v1-like"/>
    <property type="match status" value="1"/>
</dbReference>
<dbReference type="Gene3D" id="3.30.530.20">
    <property type="match status" value="1"/>
</dbReference>
<accession>A0A6L2KWN8</accession>
<keyword evidence="5" id="KW-1133">Transmembrane helix</keyword>